<evidence type="ECO:0000256" key="2">
    <source>
        <dbReference type="ARBA" id="ARBA00022525"/>
    </source>
</evidence>
<keyword evidence="4" id="KW-0176">Collagen</keyword>
<feature type="chain" id="PRO_5034595714" evidence="6">
    <location>
        <begin position="24"/>
        <end position="269"/>
    </location>
</feature>
<evidence type="ECO:0000256" key="5">
    <source>
        <dbReference type="SAM" id="MobiDB-lite"/>
    </source>
</evidence>
<dbReference type="RefSeq" id="XP_022110011.1">
    <property type="nucleotide sequence ID" value="XM_022254319.1"/>
</dbReference>
<evidence type="ECO:0000313" key="9">
    <source>
        <dbReference type="RefSeq" id="XP_022110011.1"/>
    </source>
</evidence>
<dbReference type="GeneID" id="110989736"/>
<evidence type="ECO:0000256" key="4">
    <source>
        <dbReference type="ARBA" id="ARBA00023119"/>
    </source>
</evidence>
<dbReference type="OrthoDB" id="10070467at2759"/>
<dbReference type="InterPro" id="IPR008983">
    <property type="entry name" value="Tumour_necrosis_fac-like_dom"/>
</dbReference>
<evidence type="ECO:0000256" key="6">
    <source>
        <dbReference type="SAM" id="SignalP"/>
    </source>
</evidence>
<dbReference type="InterPro" id="IPR008160">
    <property type="entry name" value="Collagen"/>
</dbReference>
<keyword evidence="3 6" id="KW-0732">Signal</keyword>
<feature type="domain" description="C1q" evidence="7">
    <location>
        <begin position="135"/>
        <end position="269"/>
    </location>
</feature>
<feature type="region of interest" description="Disordered" evidence="5">
    <location>
        <begin position="81"/>
        <end position="135"/>
    </location>
</feature>
<dbReference type="OMA" id="GESTHRY"/>
<feature type="compositionally biased region" description="Low complexity" evidence="5">
    <location>
        <begin position="100"/>
        <end position="117"/>
    </location>
</feature>
<comment type="subcellular location">
    <subcellularLocation>
        <location evidence="1">Secreted</location>
    </subcellularLocation>
</comment>
<accession>A0A8B8A2C4</accession>
<sequence length="269" mass="28135">MHLCFAITLSFVILLGNFIKLQATITGPAPSSGDGPGSQVCQMCYQGPAGTPGIPGLPGNQGQFGPAGAKGDAGVKGQKGEIGPIGAVGNPGPKGDDRIGLPGKVGPRGPPGSVGSTGEAGVKGQKGESGKTRDNSAHRVAFTVIRTSHSDTSSSHNTRLPFQQAETLLQGTNFDLARGTFTCNVPGTYMFTFSVGKYPSTSLYVHFWKNDAKVVSGASSDRNPYEQVSGSAVLVLQRQDSVYLTMYGRVRGESTHRYTSFSGFLLYPE</sequence>
<dbReference type="GO" id="GO:0005576">
    <property type="term" value="C:extracellular region"/>
    <property type="evidence" value="ECO:0007669"/>
    <property type="project" value="UniProtKB-SubCell"/>
</dbReference>
<dbReference type="PANTHER" id="PTHR15427">
    <property type="entry name" value="EMILIN ELASTIN MICROFIBRIL INTERFACE-LOCATED PROTEIN ELASTIN MICROFIBRIL INTERFACER"/>
    <property type="match status" value="1"/>
</dbReference>
<dbReference type="Pfam" id="PF00386">
    <property type="entry name" value="C1q"/>
    <property type="match status" value="1"/>
</dbReference>
<protein>
    <submittedName>
        <fullName evidence="9">Collagen alpha-1(X) chain-like</fullName>
    </submittedName>
</protein>
<dbReference type="Pfam" id="PF01391">
    <property type="entry name" value="Collagen"/>
    <property type="match status" value="1"/>
</dbReference>
<evidence type="ECO:0000256" key="1">
    <source>
        <dbReference type="ARBA" id="ARBA00004613"/>
    </source>
</evidence>
<dbReference type="InterPro" id="IPR001073">
    <property type="entry name" value="C1q_dom"/>
</dbReference>
<feature type="signal peptide" evidence="6">
    <location>
        <begin position="1"/>
        <end position="23"/>
    </location>
</feature>
<proteinExistence type="predicted"/>
<dbReference type="InterPro" id="IPR050392">
    <property type="entry name" value="Collagen/C1q_domain"/>
</dbReference>
<dbReference type="Proteomes" id="UP000694845">
    <property type="component" value="Unplaced"/>
</dbReference>
<reference evidence="9" key="1">
    <citation type="submission" date="2025-08" db="UniProtKB">
        <authorList>
            <consortium name="RefSeq"/>
        </authorList>
    </citation>
    <scope>IDENTIFICATION</scope>
</reference>
<feature type="compositionally biased region" description="Basic and acidic residues" evidence="5">
    <location>
        <begin position="125"/>
        <end position="135"/>
    </location>
</feature>
<dbReference type="Gene3D" id="2.60.120.40">
    <property type="match status" value="1"/>
</dbReference>
<name>A0A8B8A2C4_ACAPL</name>
<evidence type="ECO:0000313" key="8">
    <source>
        <dbReference type="Proteomes" id="UP000694845"/>
    </source>
</evidence>
<dbReference type="PANTHER" id="PTHR15427:SF52">
    <property type="entry name" value="C1Q DOMAIN-CONTAINING PROTEIN"/>
    <property type="match status" value="1"/>
</dbReference>
<keyword evidence="2" id="KW-0964">Secreted</keyword>
<dbReference type="PRINTS" id="PR00007">
    <property type="entry name" value="COMPLEMNTC1Q"/>
</dbReference>
<dbReference type="PROSITE" id="PS50871">
    <property type="entry name" value="C1Q"/>
    <property type="match status" value="1"/>
</dbReference>
<dbReference type="SMART" id="SM00110">
    <property type="entry name" value="C1Q"/>
    <property type="match status" value="1"/>
</dbReference>
<keyword evidence="8" id="KW-1185">Reference proteome</keyword>
<evidence type="ECO:0000256" key="3">
    <source>
        <dbReference type="ARBA" id="ARBA00022729"/>
    </source>
</evidence>
<dbReference type="AlphaFoldDB" id="A0A8B8A2C4"/>
<dbReference type="KEGG" id="aplc:110989736"/>
<organism evidence="8 9">
    <name type="scientific">Acanthaster planci</name>
    <name type="common">Crown-of-thorns starfish</name>
    <dbReference type="NCBI Taxonomy" id="133434"/>
    <lineage>
        <taxon>Eukaryota</taxon>
        <taxon>Metazoa</taxon>
        <taxon>Echinodermata</taxon>
        <taxon>Eleutherozoa</taxon>
        <taxon>Asterozoa</taxon>
        <taxon>Asteroidea</taxon>
        <taxon>Valvatacea</taxon>
        <taxon>Valvatida</taxon>
        <taxon>Acanthasteridae</taxon>
        <taxon>Acanthaster</taxon>
    </lineage>
</organism>
<evidence type="ECO:0000259" key="7">
    <source>
        <dbReference type="PROSITE" id="PS50871"/>
    </source>
</evidence>
<dbReference type="SUPFAM" id="SSF49842">
    <property type="entry name" value="TNF-like"/>
    <property type="match status" value="1"/>
</dbReference>
<gene>
    <name evidence="9" type="primary">LOC110989736</name>
</gene>